<dbReference type="RefSeq" id="WP_143052627.1">
    <property type="nucleotide sequence ID" value="NZ_FOBV01000001.1"/>
</dbReference>
<keyword evidence="3" id="KW-1185">Reference proteome</keyword>
<evidence type="ECO:0000313" key="3">
    <source>
        <dbReference type="Proteomes" id="UP000199450"/>
    </source>
</evidence>
<name>A0A1H7W6T3_9FLAO</name>
<dbReference type="OrthoDB" id="1046333at2"/>
<evidence type="ECO:0000313" key="2">
    <source>
        <dbReference type="EMBL" id="SEM17064.1"/>
    </source>
</evidence>
<dbReference type="AlphaFoldDB" id="A0A1H7W6T3"/>
<dbReference type="EMBL" id="FOBV01000001">
    <property type="protein sequence ID" value="SEM17064.1"/>
    <property type="molecule type" value="Genomic_DNA"/>
</dbReference>
<organism evidence="2 3">
    <name type="scientific">Chryseobacterium taichungense</name>
    <dbReference type="NCBI Taxonomy" id="295069"/>
    <lineage>
        <taxon>Bacteria</taxon>
        <taxon>Pseudomonadati</taxon>
        <taxon>Bacteroidota</taxon>
        <taxon>Flavobacteriia</taxon>
        <taxon>Flavobacteriales</taxon>
        <taxon>Weeksellaceae</taxon>
        <taxon>Chryseobacterium group</taxon>
        <taxon>Chryseobacterium</taxon>
    </lineage>
</organism>
<sequence length="206" mass="24148">MRQTLLILTFILTSFMSFGQTQHLEPAKDFKQYEGDLKEYYDNVFPLLYKDYSDKPIARYTSMPSFSNEYSFSIEKIEGKNFVVSNRMSENFWYAKKRKKVKVITSKTELTNDLYLKIVDLFKLLEEQTKKPEKNITGFDGVTYYFATTDKNGQIKIGETWSPDDNSLLDRLVKICDNVYSLGNRNNVSQTDILRDIENLLNDLKK</sequence>
<reference evidence="3" key="1">
    <citation type="submission" date="2016-10" db="EMBL/GenBank/DDBJ databases">
        <authorList>
            <person name="Varghese N."/>
            <person name="Submissions S."/>
        </authorList>
    </citation>
    <scope>NUCLEOTIDE SEQUENCE [LARGE SCALE GENOMIC DNA]</scope>
    <source>
        <strain evidence="3">DSM 17453</strain>
    </source>
</reference>
<protein>
    <recommendedName>
        <fullName evidence="4">DUF4136 domain-containing protein</fullName>
    </recommendedName>
</protein>
<keyword evidence="1" id="KW-0732">Signal</keyword>
<feature type="chain" id="PRO_5011645724" description="DUF4136 domain-containing protein" evidence="1">
    <location>
        <begin position="20"/>
        <end position="206"/>
    </location>
</feature>
<evidence type="ECO:0008006" key="4">
    <source>
        <dbReference type="Google" id="ProtNLM"/>
    </source>
</evidence>
<feature type="signal peptide" evidence="1">
    <location>
        <begin position="1"/>
        <end position="19"/>
    </location>
</feature>
<dbReference type="Proteomes" id="UP000199450">
    <property type="component" value="Unassembled WGS sequence"/>
</dbReference>
<evidence type="ECO:0000256" key="1">
    <source>
        <dbReference type="SAM" id="SignalP"/>
    </source>
</evidence>
<accession>A0A1H7W6T3</accession>
<proteinExistence type="predicted"/>
<dbReference type="STRING" id="295069.SAMN05421856_101524"/>
<gene>
    <name evidence="2" type="ORF">SAMN05421856_101524</name>
</gene>